<evidence type="ECO:0000313" key="2">
    <source>
        <dbReference type="Proteomes" id="UP000178953"/>
    </source>
</evidence>
<sequence>MSIEALQAEVQSYRTEAGQLSEDFARTHAEVENDRNLSAAGRRQKLEPLHRDVTEKISALHAREKAAVQGMKEKLERRLFGLTTAAASDPARVVSFRDAQSRARQIEDSDDAQEIYQSALRSGDDIMATAVLERALVRGWSNIKQDYLSRNASARSDLDDLAALAKYTENGFANLINYVPPQLNLPHPSGFPDVPPEPNRMAPPGTTRTGIGAVAI</sequence>
<gene>
    <name evidence="1" type="ORF">BEL07_03115</name>
</gene>
<comment type="caution">
    <text evidence="1">The sequence shown here is derived from an EMBL/GenBank/DDBJ whole genome shotgun (WGS) entry which is preliminary data.</text>
</comment>
<dbReference type="AlphaFoldDB" id="A0A1E8QB46"/>
<organism evidence="1 2">
    <name type="scientific">Mycolicibacterium grossiae</name>
    <dbReference type="NCBI Taxonomy" id="1552759"/>
    <lineage>
        <taxon>Bacteria</taxon>
        <taxon>Bacillati</taxon>
        <taxon>Actinomycetota</taxon>
        <taxon>Actinomycetes</taxon>
        <taxon>Mycobacteriales</taxon>
        <taxon>Mycobacteriaceae</taxon>
        <taxon>Mycolicibacterium</taxon>
    </lineage>
</organism>
<dbReference type="RefSeq" id="WP_070351654.1">
    <property type="nucleotide sequence ID" value="NZ_CP043474.1"/>
</dbReference>
<name>A0A1E8QB46_9MYCO</name>
<dbReference type="Proteomes" id="UP000178953">
    <property type="component" value="Unassembled WGS sequence"/>
</dbReference>
<dbReference type="EMBL" id="MCHX01000005">
    <property type="protein sequence ID" value="OFJ55179.1"/>
    <property type="molecule type" value="Genomic_DNA"/>
</dbReference>
<evidence type="ECO:0000313" key="1">
    <source>
        <dbReference type="EMBL" id="OFJ55179.1"/>
    </source>
</evidence>
<reference evidence="1 2" key="1">
    <citation type="submission" date="2016-09" db="EMBL/GenBank/DDBJ databases">
        <title>genome sequence of Mycobacterium sp. 739 SCH.</title>
        <authorList>
            <person name="Greninger A.L."/>
            <person name="Qin X."/>
            <person name="Jerome K."/>
            <person name="Vora S."/>
            <person name="Quinn K."/>
        </authorList>
    </citation>
    <scope>NUCLEOTIDE SEQUENCE [LARGE SCALE GENOMIC DNA]</scope>
    <source>
        <strain evidence="1 2">SCH</strain>
    </source>
</reference>
<protein>
    <submittedName>
        <fullName evidence="1">Uncharacterized protein</fullName>
    </submittedName>
</protein>
<keyword evidence="2" id="KW-1185">Reference proteome</keyword>
<accession>A0A1E8QB46</accession>
<proteinExistence type="predicted"/>